<protein>
    <recommendedName>
        <fullName evidence="1">Mos1 transposase HTH domain-containing protein</fullName>
    </recommendedName>
</protein>
<accession>A0A8X6YE42</accession>
<name>A0A8X6YE42_9ARAC</name>
<evidence type="ECO:0000259" key="1">
    <source>
        <dbReference type="Pfam" id="PF17906"/>
    </source>
</evidence>
<proteinExistence type="predicted"/>
<keyword evidence="3" id="KW-1185">Reference proteome</keyword>
<organism evidence="2 3">
    <name type="scientific">Trichonephila inaurata madagascariensis</name>
    <dbReference type="NCBI Taxonomy" id="2747483"/>
    <lineage>
        <taxon>Eukaryota</taxon>
        <taxon>Metazoa</taxon>
        <taxon>Ecdysozoa</taxon>
        <taxon>Arthropoda</taxon>
        <taxon>Chelicerata</taxon>
        <taxon>Arachnida</taxon>
        <taxon>Araneae</taxon>
        <taxon>Araneomorphae</taxon>
        <taxon>Entelegynae</taxon>
        <taxon>Araneoidea</taxon>
        <taxon>Nephilidae</taxon>
        <taxon>Trichonephila</taxon>
        <taxon>Trichonephila inaurata</taxon>
    </lineage>
</organism>
<dbReference type="InterPro" id="IPR041426">
    <property type="entry name" value="Mos1_HTH"/>
</dbReference>
<dbReference type="AlphaFoldDB" id="A0A8X6YE42"/>
<evidence type="ECO:0000313" key="3">
    <source>
        <dbReference type="Proteomes" id="UP000886998"/>
    </source>
</evidence>
<dbReference type="Proteomes" id="UP000886998">
    <property type="component" value="Unassembled WGS sequence"/>
</dbReference>
<sequence>MEQRDVGIVIQYEFHPETSIVTNVNNAWGAGTIRKRTVRRLFAKFRSGNMENDHKPGAGRSVRCDVDHFWQKIETPSTLAVRQLLFKLSASSQTISRHLETKGTEKKLEV</sequence>
<evidence type="ECO:0000313" key="2">
    <source>
        <dbReference type="EMBL" id="GFY70332.1"/>
    </source>
</evidence>
<dbReference type="EMBL" id="BMAV01018189">
    <property type="protein sequence ID" value="GFY70332.1"/>
    <property type="molecule type" value="Genomic_DNA"/>
</dbReference>
<gene>
    <name evidence="2" type="ORF">TNIN_282971</name>
</gene>
<dbReference type="OrthoDB" id="7552475at2759"/>
<feature type="domain" description="Mos1 transposase HTH" evidence="1">
    <location>
        <begin position="8"/>
        <end position="49"/>
    </location>
</feature>
<comment type="caution">
    <text evidence="2">The sequence shown here is derived from an EMBL/GenBank/DDBJ whole genome shotgun (WGS) entry which is preliminary data.</text>
</comment>
<dbReference type="Pfam" id="PF17906">
    <property type="entry name" value="HTH_48"/>
    <property type="match status" value="1"/>
</dbReference>
<reference evidence="2" key="1">
    <citation type="submission" date="2020-08" db="EMBL/GenBank/DDBJ databases">
        <title>Multicomponent nature underlies the extraordinary mechanical properties of spider dragline silk.</title>
        <authorList>
            <person name="Kono N."/>
            <person name="Nakamura H."/>
            <person name="Mori M."/>
            <person name="Yoshida Y."/>
            <person name="Ohtoshi R."/>
            <person name="Malay A.D."/>
            <person name="Moran D.A.P."/>
            <person name="Tomita M."/>
            <person name="Numata K."/>
            <person name="Arakawa K."/>
        </authorList>
    </citation>
    <scope>NUCLEOTIDE SEQUENCE</scope>
</reference>